<dbReference type="AlphaFoldDB" id="A0A1I0U3N4"/>
<organism evidence="2 3">
    <name type="scientific">Rhodococcoides kroppenstedtii</name>
    <dbReference type="NCBI Taxonomy" id="293050"/>
    <lineage>
        <taxon>Bacteria</taxon>
        <taxon>Bacillati</taxon>
        <taxon>Actinomycetota</taxon>
        <taxon>Actinomycetes</taxon>
        <taxon>Mycobacteriales</taxon>
        <taxon>Nocardiaceae</taxon>
        <taxon>Rhodococcoides</taxon>
    </lineage>
</organism>
<evidence type="ECO:0000313" key="3">
    <source>
        <dbReference type="Proteomes" id="UP000182054"/>
    </source>
</evidence>
<proteinExistence type="predicted"/>
<dbReference type="OrthoDB" id="4459877at2"/>
<name>A0A1I0U3N4_9NOCA</name>
<dbReference type="Proteomes" id="UP000182054">
    <property type="component" value="Unassembled WGS sequence"/>
</dbReference>
<sequence length="170" mass="18338">MDTSQGRWSRRALWLAVAVLVATALWAVWVADGPVALRVDGSGAVTRVGSVWTLVGVLGGVGGVVAATFLGAQRFLPHLPARLINLPSAEAHAFWTAPENRTELHRLLAEDLEWIGTATVVLLSWLMAVCVTTEKSVALWALVVPVAAYTIAVLGYSVHLMRGGRYRPRF</sequence>
<protein>
    <submittedName>
        <fullName evidence="2">Uncharacterized protein</fullName>
    </submittedName>
</protein>
<feature type="transmembrane region" description="Helical" evidence="1">
    <location>
        <begin position="137"/>
        <end position="160"/>
    </location>
</feature>
<dbReference type="RefSeq" id="WP_068364847.1">
    <property type="nucleotide sequence ID" value="NZ_FOJN01000013.1"/>
</dbReference>
<accession>A0A1I0U3N4</accession>
<evidence type="ECO:0000256" key="1">
    <source>
        <dbReference type="SAM" id="Phobius"/>
    </source>
</evidence>
<reference evidence="2 3" key="1">
    <citation type="submission" date="2016-10" db="EMBL/GenBank/DDBJ databases">
        <authorList>
            <person name="de Groot N.N."/>
        </authorList>
    </citation>
    <scope>NUCLEOTIDE SEQUENCE [LARGE SCALE GENOMIC DNA]</scope>
    <source>
        <strain evidence="2 3">DSM 44908</strain>
    </source>
</reference>
<feature type="transmembrane region" description="Helical" evidence="1">
    <location>
        <begin position="112"/>
        <end position="131"/>
    </location>
</feature>
<keyword evidence="1" id="KW-0812">Transmembrane</keyword>
<keyword evidence="1" id="KW-1133">Transmembrane helix</keyword>
<dbReference type="EMBL" id="FOJN01000013">
    <property type="protein sequence ID" value="SFA58701.1"/>
    <property type="molecule type" value="Genomic_DNA"/>
</dbReference>
<keyword evidence="1" id="KW-0472">Membrane</keyword>
<gene>
    <name evidence="2" type="ORF">SAMN05444374_1135</name>
</gene>
<feature type="transmembrane region" description="Helical" evidence="1">
    <location>
        <begin position="12"/>
        <end position="31"/>
    </location>
</feature>
<feature type="transmembrane region" description="Helical" evidence="1">
    <location>
        <begin position="51"/>
        <end position="72"/>
    </location>
</feature>
<dbReference type="GeneID" id="85486902"/>
<evidence type="ECO:0000313" key="2">
    <source>
        <dbReference type="EMBL" id="SFA58701.1"/>
    </source>
</evidence>